<sequence>MEAARSRNIINAGERQGESQKSGHLDSEDYEKESKSGWQLSNQLQSTEIASLTSFIISISIVGYGGVSLSANNRSRPRLRRRHRRRSARSPDGGFLDLRDRAPVDEATQFCGGFL</sequence>
<evidence type="ECO:0000313" key="4">
    <source>
        <dbReference type="WBParaSite" id="maker-unitig_24744-snap-gene-0.3-mRNA-1"/>
    </source>
</evidence>
<dbReference type="Proteomes" id="UP000095280">
    <property type="component" value="Unplaced"/>
</dbReference>
<accession>A0A1I8F9W3</accession>
<feature type="compositionally biased region" description="Basic and acidic residues" evidence="1">
    <location>
        <begin position="15"/>
        <end position="34"/>
    </location>
</feature>
<organism evidence="3 4">
    <name type="scientific">Macrostomum lignano</name>
    <dbReference type="NCBI Taxonomy" id="282301"/>
    <lineage>
        <taxon>Eukaryota</taxon>
        <taxon>Metazoa</taxon>
        <taxon>Spiralia</taxon>
        <taxon>Lophotrochozoa</taxon>
        <taxon>Platyhelminthes</taxon>
        <taxon>Rhabditophora</taxon>
        <taxon>Macrostomorpha</taxon>
        <taxon>Macrostomida</taxon>
        <taxon>Macrostomidae</taxon>
        <taxon>Macrostomum</taxon>
    </lineage>
</organism>
<feature type="region of interest" description="Disordered" evidence="1">
    <location>
        <begin position="70"/>
        <end position="97"/>
    </location>
</feature>
<evidence type="ECO:0000313" key="3">
    <source>
        <dbReference type="Proteomes" id="UP000095280"/>
    </source>
</evidence>
<protein>
    <submittedName>
        <fullName evidence="4">Uncharacterized protein</fullName>
    </submittedName>
</protein>
<keyword evidence="2" id="KW-1133">Transmembrane helix</keyword>
<evidence type="ECO:0000256" key="2">
    <source>
        <dbReference type="SAM" id="Phobius"/>
    </source>
</evidence>
<keyword evidence="2" id="KW-0472">Membrane</keyword>
<feature type="transmembrane region" description="Helical" evidence="2">
    <location>
        <begin position="49"/>
        <end position="71"/>
    </location>
</feature>
<proteinExistence type="predicted"/>
<dbReference type="WBParaSite" id="maker-unitig_24744-snap-gene-0.3-mRNA-1">
    <property type="protein sequence ID" value="maker-unitig_24744-snap-gene-0.3-mRNA-1"/>
    <property type="gene ID" value="maker-unitig_24744-snap-gene-0.3"/>
</dbReference>
<reference evidence="4" key="1">
    <citation type="submission" date="2016-11" db="UniProtKB">
        <authorList>
            <consortium name="WormBaseParasite"/>
        </authorList>
    </citation>
    <scope>IDENTIFICATION</scope>
</reference>
<dbReference type="AlphaFoldDB" id="A0A1I8F9W3"/>
<keyword evidence="3" id="KW-1185">Reference proteome</keyword>
<keyword evidence="2" id="KW-0812">Transmembrane</keyword>
<feature type="region of interest" description="Disordered" evidence="1">
    <location>
        <begin position="1"/>
        <end position="34"/>
    </location>
</feature>
<name>A0A1I8F9W3_9PLAT</name>
<evidence type="ECO:0000256" key="1">
    <source>
        <dbReference type="SAM" id="MobiDB-lite"/>
    </source>
</evidence>
<feature type="compositionally biased region" description="Basic residues" evidence="1">
    <location>
        <begin position="75"/>
        <end position="88"/>
    </location>
</feature>